<protein>
    <submittedName>
        <fullName evidence="1">Uncharacterized protein</fullName>
    </submittedName>
</protein>
<evidence type="ECO:0000313" key="4">
    <source>
        <dbReference type="Proteomes" id="UP000054826"/>
    </source>
</evidence>
<dbReference type="EMBL" id="JYDV01000051">
    <property type="protein sequence ID" value="KRZ37985.1"/>
    <property type="molecule type" value="Genomic_DNA"/>
</dbReference>
<gene>
    <name evidence="1" type="ORF">T4A_7400</name>
    <name evidence="2" type="ORF">T4C_10366</name>
</gene>
<reference evidence="3 4" key="1">
    <citation type="submission" date="2015-01" db="EMBL/GenBank/DDBJ databases">
        <title>Evolution of Trichinella species and genotypes.</title>
        <authorList>
            <person name="Korhonen P.K."/>
            <person name="Edoardo P."/>
            <person name="Giuseppe L.R."/>
            <person name="Gasser R.B."/>
        </authorList>
    </citation>
    <scope>NUCLEOTIDE SEQUENCE [LARGE SCALE GENOMIC DNA]</scope>
    <source>
        <strain evidence="1">ISS13</strain>
        <strain evidence="2">ISS176</strain>
    </source>
</reference>
<evidence type="ECO:0000313" key="3">
    <source>
        <dbReference type="Proteomes" id="UP000054632"/>
    </source>
</evidence>
<accession>A0A0V1EZ81</accession>
<comment type="caution">
    <text evidence="1">The sequence shown here is derived from an EMBL/GenBank/DDBJ whole genome shotgun (WGS) entry which is preliminary data.</text>
</comment>
<dbReference type="Proteomes" id="UP000054826">
    <property type="component" value="Unassembled WGS sequence"/>
</dbReference>
<dbReference type="AlphaFoldDB" id="A0A0V1EZ81"/>
<dbReference type="EMBL" id="JYDR01000004">
    <property type="protein sequence ID" value="KRY78307.1"/>
    <property type="molecule type" value="Genomic_DNA"/>
</dbReference>
<evidence type="ECO:0000313" key="1">
    <source>
        <dbReference type="EMBL" id="KRY78307.1"/>
    </source>
</evidence>
<sequence length="60" mass="6652">MTIESNTCSLELDGNSRNCSSKECFIWNCWAEVLEECNNHRYTAALLIAGPAEAAAESRQ</sequence>
<proteinExistence type="predicted"/>
<organism evidence="1 3">
    <name type="scientific">Trichinella pseudospiralis</name>
    <name type="common">Parasitic roundworm</name>
    <dbReference type="NCBI Taxonomy" id="6337"/>
    <lineage>
        <taxon>Eukaryota</taxon>
        <taxon>Metazoa</taxon>
        <taxon>Ecdysozoa</taxon>
        <taxon>Nematoda</taxon>
        <taxon>Enoplea</taxon>
        <taxon>Dorylaimia</taxon>
        <taxon>Trichinellida</taxon>
        <taxon>Trichinellidae</taxon>
        <taxon>Trichinella</taxon>
    </lineage>
</organism>
<evidence type="ECO:0000313" key="2">
    <source>
        <dbReference type="EMBL" id="KRZ37985.1"/>
    </source>
</evidence>
<dbReference type="Proteomes" id="UP000054632">
    <property type="component" value="Unassembled WGS sequence"/>
</dbReference>
<name>A0A0V1EZ81_TRIPS</name>